<evidence type="ECO:0000313" key="3">
    <source>
        <dbReference type="Proteomes" id="UP000824469"/>
    </source>
</evidence>
<evidence type="ECO:0000313" key="2">
    <source>
        <dbReference type="EMBL" id="KAH9319618.1"/>
    </source>
</evidence>
<feature type="transmembrane region" description="Helical" evidence="1">
    <location>
        <begin position="59"/>
        <end position="76"/>
    </location>
</feature>
<feature type="transmembrane region" description="Helical" evidence="1">
    <location>
        <begin position="162"/>
        <end position="180"/>
    </location>
</feature>
<feature type="non-terminal residue" evidence="2">
    <location>
        <position position="234"/>
    </location>
</feature>
<feature type="transmembrane region" description="Helical" evidence="1">
    <location>
        <begin position="20"/>
        <end position="39"/>
    </location>
</feature>
<gene>
    <name evidence="2" type="ORF">KI387_021387</name>
</gene>
<dbReference type="GO" id="GO:0005789">
    <property type="term" value="C:endoplasmic reticulum membrane"/>
    <property type="evidence" value="ECO:0007669"/>
    <property type="project" value="TreeGrafter"/>
</dbReference>
<protein>
    <submittedName>
        <fullName evidence="2">Uncharacterized protein</fullName>
    </submittedName>
</protein>
<reference evidence="2 3" key="1">
    <citation type="journal article" date="2021" name="Nat. Plants">
        <title>The Taxus genome provides insights into paclitaxel biosynthesis.</title>
        <authorList>
            <person name="Xiong X."/>
            <person name="Gou J."/>
            <person name="Liao Q."/>
            <person name="Li Y."/>
            <person name="Zhou Q."/>
            <person name="Bi G."/>
            <person name="Li C."/>
            <person name="Du R."/>
            <person name="Wang X."/>
            <person name="Sun T."/>
            <person name="Guo L."/>
            <person name="Liang H."/>
            <person name="Lu P."/>
            <person name="Wu Y."/>
            <person name="Zhang Z."/>
            <person name="Ro D.K."/>
            <person name="Shang Y."/>
            <person name="Huang S."/>
            <person name="Yan J."/>
        </authorList>
    </citation>
    <scope>NUCLEOTIDE SEQUENCE [LARGE SCALE GENOMIC DNA]</scope>
    <source>
        <strain evidence="2">Ta-2019</strain>
    </source>
</reference>
<dbReference type="InterPro" id="IPR039524">
    <property type="entry name" value="PIGO/GPI13"/>
</dbReference>
<sequence>MVCSKEQHTILEVCFPWRQLLVIGWCATLLGILCFPFAFSILEGVAFPQAVSALKEQCLLLVLGTFTLGSGIGYLVQFKASSYKYWSECCSISQIKLASLRNYQGTSLRRIAAVSVVIMRASSFLSNSFILEEGRVANFLLASTGMVSLHSAIQNESMVSEAFLFLILNTILGIIGKNGMSKETVMQPTSDNYSLPVINSVSNQFVMTALVAVILTLSVSKWLRLKHFSLDQYY</sequence>
<keyword evidence="1" id="KW-1133">Transmembrane helix</keyword>
<keyword evidence="3" id="KW-1185">Reference proteome</keyword>
<dbReference type="PANTHER" id="PTHR23071:SF1">
    <property type="entry name" value="GPI ETHANOLAMINE PHOSPHATE TRANSFERASE 3"/>
    <property type="match status" value="1"/>
</dbReference>
<keyword evidence="1" id="KW-0812">Transmembrane</keyword>
<dbReference type="Proteomes" id="UP000824469">
    <property type="component" value="Unassembled WGS sequence"/>
</dbReference>
<evidence type="ECO:0000256" key="1">
    <source>
        <dbReference type="SAM" id="Phobius"/>
    </source>
</evidence>
<accession>A0AA38GCS7</accession>
<dbReference type="GO" id="GO:0051377">
    <property type="term" value="F:mannose-ethanolamine phosphotransferase activity"/>
    <property type="evidence" value="ECO:0007669"/>
    <property type="project" value="TreeGrafter"/>
</dbReference>
<organism evidence="2 3">
    <name type="scientific">Taxus chinensis</name>
    <name type="common">Chinese yew</name>
    <name type="synonym">Taxus wallichiana var. chinensis</name>
    <dbReference type="NCBI Taxonomy" id="29808"/>
    <lineage>
        <taxon>Eukaryota</taxon>
        <taxon>Viridiplantae</taxon>
        <taxon>Streptophyta</taxon>
        <taxon>Embryophyta</taxon>
        <taxon>Tracheophyta</taxon>
        <taxon>Spermatophyta</taxon>
        <taxon>Pinopsida</taxon>
        <taxon>Pinidae</taxon>
        <taxon>Conifers II</taxon>
        <taxon>Cupressales</taxon>
        <taxon>Taxaceae</taxon>
        <taxon>Taxus</taxon>
    </lineage>
</organism>
<feature type="transmembrane region" description="Helical" evidence="1">
    <location>
        <begin position="200"/>
        <end position="219"/>
    </location>
</feature>
<comment type="caution">
    <text evidence="2">The sequence shown here is derived from an EMBL/GenBank/DDBJ whole genome shotgun (WGS) entry which is preliminary data.</text>
</comment>
<dbReference type="PANTHER" id="PTHR23071">
    <property type="entry name" value="PHOSPHATIDYLINOSITOL GLYCAN"/>
    <property type="match status" value="1"/>
</dbReference>
<proteinExistence type="predicted"/>
<keyword evidence="1" id="KW-0472">Membrane</keyword>
<dbReference type="GO" id="GO:0006506">
    <property type="term" value="P:GPI anchor biosynthetic process"/>
    <property type="evidence" value="ECO:0007669"/>
    <property type="project" value="InterPro"/>
</dbReference>
<dbReference type="AlphaFoldDB" id="A0AA38GCS7"/>
<dbReference type="EMBL" id="JAHRHJ020000004">
    <property type="protein sequence ID" value="KAH9319618.1"/>
    <property type="molecule type" value="Genomic_DNA"/>
</dbReference>
<name>A0AA38GCS7_TAXCH</name>